<proteinExistence type="predicted"/>
<dbReference type="AlphaFoldDB" id="A0ABC8QLI1"/>
<organism evidence="3 4">
    <name type="scientific">Ilex paraguariensis</name>
    <name type="common">yerba mate</name>
    <dbReference type="NCBI Taxonomy" id="185542"/>
    <lineage>
        <taxon>Eukaryota</taxon>
        <taxon>Viridiplantae</taxon>
        <taxon>Streptophyta</taxon>
        <taxon>Embryophyta</taxon>
        <taxon>Tracheophyta</taxon>
        <taxon>Spermatophyta</taxon>
        <taxon>Magnoliopsida</taxon>
        <taxon>eudicotyledons</taxon>
        <taxon>Gunneridae</taxon>
        <taxon>Pentapetalae</taxon>
        <taxon>asterids</taxon>
        <taxon>campanulids</taxon>
        <taxon>Aquifoliales</taxon>
        <taxon>Aquifoliaceae</taxon>
        <taxon>Ilex</taxon>
    </lineage>
</organism>
<dbReference type="PANTHER" id="PTHR47584:SF14">
    <property type="entry name" value="L10-INTERACTING MYB DOMAIN-CONTAINING PROTEIN-LIKE"/>
    <property type="match status" value="1"/>
</dbReference>
<feature type="region of interest" description="Disordered" evidence="1">
    <location>
        <begin position="133"/>
        <end position="191"/>
    </location>
</feature>
<protein>
    <recommendedName>
        <fullName evidence="2">Myb/SANT-like domain-containing protein</fullName>
    </recommendedName>
</protein>
<evidence type="ECO:0000256" key="1">
    <source>
        <dbReference type="SAM" id="MobiDB-lite"/>
    </source>
</evidence>
<dbReference type="InterPro" id="IPR024752">
    <property type="entry name" value="Myb/SANT-like_dom"/>
</dbReference>
<feature type="compositionally biased region" description="Basic and acidic residues" evidence="1">
    <location>
        <begin position="146"/>
        <end position="155"/>
    </location>
</feature>
<evidence type="ECO:0000313" key="4">
    <source>
        <dbReference type="Proteomes" id="UP001642360"/>
    </source>
</evidence>
<reference evidence="3 4" key="1">
    <citation type="submission" date="2024-02" db="EMBL/GenBank/DDBJ databases">
        <authorList>
            <person name="Vignale AGUSTIN F."/>
            <person name="Sosa J E."/>
            <person name="Modenutti C."/>
        </authorList>
    </citation>
    <scope>NUCLEOTIDE SEQUENCE [LARGE SCALE GENOMIC DNA]</scope>
</reference>
<dbReference type="PANTHER" id="PTHR47584">
    <property type="match status" value="1"/>
</dbReference>
<dbReference type="EMBL" id="CAUOFW020000026">
    <property type="protein sequence ID" value="CAK9133471.1"/>
    <property type="molecule type" value="Genomic_DNA"/>
</dbReference>
<name>A0ABC8QLI1_9AQUA</name>
<gene>
    <name evidence="3" type="ORF">ILEXP_LOCUS385</name>
</gene>
<accession>A0ABC8QLI1</accession>
<feature type="domain" description="Myb/SANT-like" evidence="2">
    <location>
        <begin position="27"/>
        <end position="98"/>
    </location>
</feature>
<feature type="compositionally biased region" description="Acidic residues" evidence="1">
    <location>
        <begin position="156"/>
        <end position="168"/>
    </location>
</feature>
<feature type="compositionally biased region" description="Low complexity" evidence="1">
    <location>
        <begin position="176"/>
        <end position="186"/>
    </location>
</feature>
<dbReference type="InterPro" id="IPR045026">
    <property type="entry name" value="LIMYB"/>
</dbReference>
<sequence length="222" mass="25816">MANVNVNQNLDNVDVMEIEPTKVNQPWPTKNETIFIELMDEQVALKNRSNTTFTRHSWNYILQELKRRTGYACTHEQLKNKFNALSQVWKDFHKLVTNTTGLVNKRAKKIKKKGCPYYEALYRIYQDTIATGKHAHPSTKPPFGNEEEHNPNYDPKDEEANENDDDNPVDTKCNRSRSTTPTSSQQPKRETYGRALTSALTMLANFAKLRASYYKKKIGKWW</sequence>
<evidence type="ECO:0000313" key="3">
    <source>
        <dbReference type="EMBL" id="CAK9133471.1"/>
    </source>
</evidence>
<comment type="caution">
    <text evidence="3">The sequence shown here is derived from an EMBL/GenBank/DDBJ whole genome shotgun (WGS) entry which is preliminary data.</text>
</comment>
<dbReference type="Pfam" id="PF12776">
    <property type="entry name" value="Myb_DNA-bind_3"/>
    <property type="match status" value="1"/>
</dbReference>
<dbReference type="Proteomes" id="UP001642360">
    <property type="component" value="Unassembled WGS sequence"/>
</dbReference>
<evidence type="ECO:0000259" key="2">
    <source>
        <dbReference type="Pfam" id="PF12776"/>
    </source>
</evidence>
<keyword evidence="4" id="KW-1185">Reference proteome</keyword>